<dbReference type="PANTHER" id="PTHR42689:SF1">
    <property type="entry name" value="ACETYL-COA ACYLTRANSFERASE FADA2 (3-KETOACYL-COA THIOLASE) (BETA-KETOTHIOLASE)-RELATED"/>
    <property type="match status" value="1"/>
</dbReference>
<evidence type="ECO:0000259" key="6">
    <source>
        <dbReference type="Pfam" id="PF00108"/>
    </source>
</evidence>
<dbReference type="PANTHER" id="PTHR42689">
    <property type="entry name" value="ACETYL-COA ACYLTRANSFERASE FADA2 (3-KETOACYL-COA THIOLASE) (BETA-KETOTHIOLASE)-RELATED"/>
    <property type="match status" value="1"/>
</dbReference>
<dbReference type="InterPro" id="IPR016039">
    <property type="entry name" value="Thiolase-like"/>
</dbReference>
<dbReference type="NCBIfam" id="NF006740">
    <property type="entry name" value="PRK09268.1"/>
    <property type="match status" value="1"/>
</dbReference>
<evidence type="ECO:0000313" key="8">
    <source>
        <dbReference type="EMBL" id="RKW71095.1"/>
    </source>
</evidence>
<dbReference type="InterPro" id="IPR050521">
    <property type="entry name" value="3-ketoacyl-CoA_Thiolase"/>
</dbReference>
<dbReference type="CDD" id="cd00751">
    <property type="entry name" value="thiolase"/>
    <property type="match status" value="1"/>
</dbReference>
<name>A0A496PL14_9MICC</name>
<evidence type="ECO:0000313" key="9">
    <source>
        <dbReference type="Proteomes" id="UP000273119"/>
    </source>
</evidence>
<gene>
    <name evidence="8" type="ORF">DWQ67_04700</name>
</gene>
<evidence type="ECO:0000256" key="4">
    <source>
        <dbReference type="PIRSR" id="PIRSR000429-1"/>
    </source>
</evidence>
<dbReference type="Gene3D" id="3.40.47.10">
    <property type="match status" value="1"/>
</dbReference>
<dbReference type="EC" id="2.3.1.9" evidence="8"/>
<dbReference type="SUPFAM" id="SSF53901">
    <property type="entry name" value="Thiolase-like"/>
    <property type="match status" value="2"/>
</dbReference>
<feature type="active site" description="Acyl-thioester intermediate" evidence="4">
    <location>
        <position position="102"/>
    </location>
</feature>
<feature type="active site" description="Proton acceptor" evidence="4">
    <location>
        <position position="425"/>
    </location>
</feature>
<keyword evidence="9" id="KW-1185">Reference proteome</keyword>
<accession>A0A496PL14</accession>
<dbReference type="NCBIfam" id="TIGR01930">
    <property type="entry name" value="AcCoA-C-Actrans"/>
    <property type="match status" value="1"/>
</dbReference>
<proteinExistence type="inferred from homology"/>
<keyword evidence="3 5" id="KW-0012">Acyltransferase</keyword>
<dbReference type="GO" id="GO:0003985">
    <property type="term" value="F:acetyl-CoA C-acetyltransferase activity"/>
    <property type="evidence" value="ECO:0007669"/>
    <property type="project" value="UniProtKB-EC"/>
</dbReference>
<feature type="domain" description="Thiolase N-terminal" evidence="6">
    <location>
        <begin position="19"/>
        <end position="288"/>
    </location>
</feature>
<sequence length="439" mass="46173">MRSHEIAMGQNLSQNRPAVVIGGNRIPFARANGAYVGASNQDMMTAALDGLVARFGLQGQRIGAVASGAVLKHSRDFNLTREVVLGSALSPQTPAYDVQMACATGLETIGSLADKIKSGQIESGIGGGVDTVSDAPIAVSDDLRNVLLAAGRARSLKDRLAAFAKLRPRDLAPSAPGTDEPRTGLSMGEHQALTTQRWEITREAQDELAAASHQNLAAAYDRHFFDDLITPYRGLAKDNNMRADSTVAKLSKLKPAFGKSLGDQASMTAGNSTPLTDGASAVLLGSEEFAAEHDLPMLANFVDYELAAVDFVSGEEGLLMAPAYAVPRMLARQGLTLQDFDFYEIHEAFAGTVLSTLKAWEDPEFCKDKLGLDAPLGSIDRSKLNVNGSSLAAGHPFAATGGRIVATLAKMLHEKGSGRGLISVCAAGGQGIVAILEAR</sequence>
<feature type="domain" description="Thiolase C-terminal" evidence="7">
    <location>
        <begin position="296"/>
        <end position="437"/>
    </location>
</feature>
<comment type="caution">
    <text evidence="8">The sequence shown here is derived from an EMBL/GenBank/DDBJ whole genome shotgun (WGS) entry which is preliminary data.</text>
</comment>
<dbReference type="EMBL" id="QQXL01000002">
    <property type="protein sequence ID" value="RKW71095.1"/>
    <property type="molecule type" value="Genomic_DNA"/>
</dbReference>
<protein>
    <submittedName>
        <fullName evidence="8">Acetyl-CoA C-acetyltransferase</fullName>
        <ecNumber evidence="8">2.3.1.9</ecNumber>
    </submittedName>
</protein>
<dbReference type="Pfam" id="PF00108">
    <property type="entry name" value="Thiolase_N"/>
    <property type="match status" value="1"/>
</dbReference>
<dbReference type="AlphaFoldDB" id="A0A496PL14"/>
<comment type="similarity">
    <text evidence="1 5">Belongs to the thiolase-like superfamily. Thiolase family.</text>
</comment>
<dbReference type="InterPro" id="IPR002155">
    <property type="entry name" value="Thiolase"/>
</dbReference>
<evidence type="ECO:0000256" key="1">
    <source>
        <dbReference type="ARBA" id="ARBA00010982"/>
    </source>
</evidence>
<dbReference type="Pfam" id="PF02803">
    <property type="entry name" value="Thiolase_C"/>
    <property type="match status" value="1"/>
</dbReference>
<evidence type="ECO:0000256" key="2">
    <source>
        <dbReference type="ARBA" id="ARBA00022679"/>
    </source>
</evidence>
<dbReference type="GO" id="GO:0005829">
    <property type="term" value="C:cytosol"/>
    <property type="evidence" value="ECO:0007669"/>
    <property type="project" value="TreeGrafter"/>
</dbReference>
<organism evidence="8 9">
    <name type="scientific">Galactobacter caseinivorans</name>
    <dbReference type="NCBI Taxonomy" id="2676123"/>
    <lineage>
        <taxon>Bacteria</taxon>
        <taxon>Bacillati</taxon>
        <taxon>Actinomycetota</taxon>
        <taxon>Actinomycetes</taxon>
        <taxon>Micrococcales</taxon>
        <taxon>Micrococcaceae</taxon>
        <taxon>Galactobacter</taxon>
    </lineage>
</organism>
<evidence type="ECO:0000256" key="5">
    <source>
        <dbReference type="RuleBase" id="RU003557"/>
    </source>
</evidence>
<feature type="active site" description="Proton acceptor" evidence="4">
    <location>
        <position position="395"/>
    </location>
</feature>
<dbReference type="InterPro" id="IPR020617">
    <property type="entry name" value="Thiolase_C"/>
</dbReference>
<dbReference type="Proteomes" id="UP000273119">
    <property type="component" value="Unassembled WGS sequence"/>
</dbReference>
<evidence type="ECO:0000256" key="3">
    <source>
        <dbReference type="ARBA" id="ARBA00023315"/>
    </source>
</evidence>
<dbReference type="InterPro" id="IPR020616">
    <property type="entry name" value="Thiolase_N"/>
</dbReference>
<dbReference type="PIRSF" id="PIRSF000429">
    <property type="entry name" value="Ac-CoA_Ac_transf"/>
    <property type="match status" value="1"/>
</dbReference>
<evidence type="ECO:0000259" key="7">
    <source>
        <dbReference type="Pfam" id="PF02803"/>
    </source>
</evidence>
<reference evidence="8 9" key="1">
    <citation type="submission" date="2018-07" db="EMBL/GenBank/DDBJ databases">
        <title>Arthrobacter sp. nov., isolated from raw cow's milk with high bacterial count.</title>
        <authorList>
            <person name="Hahne J."/>
            <person name="Isele D."/>
            <person name="Lipski A."/>
        </authorList>
    </citation>
    <scope>NUCLEOTIDE SEQUENCE [LARGE SCALE GENOMIC DNA]</scope>
    <source>
        <strain evidence="8 9">JZ R-183</strain>
    </source>
</reference>
<keyword evidence="2 5" id="KW-0808">Transferase</keyword>